<name>A0A4E0RY61_FASHE</name>
<proteinExistence type="predicted"/>
<sequence length="409" mass="46249">MGNRTSQPQTIRSRRINRSLSQIDATSWPAIMRPRRSGSVQAYLQSPSATLRQYLQLHSEKYPAAGDPDVGRPFGYENSYEQIRELFINQSDSAYQSAHAAILDKHSEGLGRREGRWFHEMRFRTERTSRDRETSMEGATTAADIEGTVDTEAVVSRVSSENDDTKPEHVTAEPTSSSQNFNRIGERPLSSTSIDRYHRDSSYSCCLDRSRKTHSCYRFVDPRSEDASEAPSRSPSAHRSQKNVVSQSSQCSRHRFDRGDWNMDGSSTSNALNKSEITRRCSSACSSRNTKSELLLGLPRQMGFKTQPDGLVTYTAFLRSGPCGTPVEGWLNELRRKASRHLTGLYRQYQCTVRIEPRLIPYRGSYVHALLITGAKQSDLIRCRNALPVCIEKHLITPYAHHGLIIKAR</sequence>
<evidence type="ECO:0000256" key="1">
    <source>
        <dbReference type="SAM" id="MobiDB-lite"/>
    </source>
</evidence>
<feature type="compositionally biased region" description="Polar residues" evidence="1">
    <location>
        <begin position="173"/>
        <end position="182"/>
    </location>
</feature>
<comment type="caution">
    <text evidence="2">The sequence shown here is derived from an EMBL/GenBank/DDBJ whole genome shotgun (WGS) entry which is preliminary data.</text>
</comment>
<reference evidence="2" key="1">
    <citation type="submission" date="2019-03" db="EMBL/GenBank/DDBJ databases">
        <title>Improved annotation for the trematode Fasciola hepatica.</title>
        <authorList>
            <person name="Choi Y.-J."/>
            <person name="Martin J."/>
            <person name="Mitreva M."/>
        </authorList>
    </citation>
    <scope>NUCLEOTIDE SEQUENCE [LARGE SCALE GENOMIC DNA]</scope>
</reference>
<protein>
    <submittedName>
        <fullName evidence="2">Uncharacterized protein</fullName>
    </submittedName>
</protein>
<keyword evidence="3" id="KW-1185">Reference proteome</keyword>
<organism evidence="2 3">
    <name type="scientific">Fasciola hepatica</name>
    <name type="common">Liver fluke</name>
    <dbReference type="NCBI Taxonomy" id="6192"/>
    <lineage>
        <taxon>Eukaryota</taxon>
        <taxon>Metazoa</taxon>
        <taxon>Spiralia</taxon>
        <taxon>Lophotrochozoa</taxon>
        <taxon>Platyhelminthes</taxon>
        <taxon>Trematoda</taxon>
        <taxon>Digenea</taxon>
        <taxon>Plagiorchiida</taxon>
        <taxon>Echinostomata</taxon>
        <taxon>Echinostomatoidea</taxon>
        <taxon>Fasciolidae</taxon>
        <taxon>Fasciola</taxon>
    </lineage>
</organism>
<gene>
    <name evidence="2" type="ORF">D915_000487</name>
</gene>
<feature type="region of interest" description="Disordered" evidence="1">
    <location>
        <begin position="127"/>
        <end position="195"/>
    </location>
</feature>
<feature type="compositionally biased region" description="Polar residues" evidence="1">
    <location>
        <begin position="231"/>
        <end position="251"/>
    </location>
</feature>
<feature type="region of interest" description="Disordered" evidence="1">
    <location>
        <begin position="223"/>
        <end position="269"/>
    </location>
</feature>
<dbReference type="EMBL" id="JXXN02000105">
    <property type="protein sequence ID" value="THD28638.1"/>
    <property type="molecule type" value="Genomic_DNA"/>
</dbReference>
<evidence type="ECO:0000313" key="2">
    <source>
        <dbReference type="EMBL" id="THD28638.1"/>
    </source>
</evidence>
<dbReference type="AlphaFoldDB" id="A0A4E0RY61"/>
<evidence type="ECO:0000313" key="3">
    <source>
        <dbReference type="Proteomes" id="UP000230066"/>
    </source>
</evidence>
<dbReference type="Proteomes" id="UP000230066">
    <property type="component" value="Unassembled WGS sequence"/>
</dbReference>
<accession>A0A4E0RY61</accession>